<organism evidence="2 3">
    <name type="scientific">Phycomyces blakesleeanus</name>
    <dbReference type="NCBI Taxonomy" id="4837"/>
    <lineage>
        <taxon>Eukaryota</taxon>
        <taxon>Fungi</taxon>
        <taxon>Fungi incertae sedis</taxon>
        <taxon>Mucoromycota</taxon>
        <taxon>Mucoromycotina</taxon>
        <taxon>Mucoromycetes</taxon>
        <taxon>Mucorales</taxon>
        <taxon>Phycomycetaceae</taxon>
        <taxon>Phycomyces</taxon>
    </lineage>
</organism>
<name>A0ABR3B764_PHYBL</name>
<keyword evidence="1" id="KW-1133">Transmembrane helix</keyword>
<evidence type="ECO:0000313" key="3">
    <source>
        <dbReference type="Proteomes" id="UP001448207"/>
    </source>
</evidence>
<sequence length="132" mass="15302">MTVVDWISNPIFFTTTPVSSSTCFLCFLIQSVIKLLHQQQQSQGTRFNSKNASDSKKNKELNKPCLRLFTSRLYTSTIDIFSFGVIISWPILAQFPFSFSLFFNVSQAERLDVQKYKKKIQWRAIFCTHSLT</sequence>
<keyword evidence="1" id="KW-0472">Membrane</keyword>
<reference evidence="2 3" key="1">
    <citation type="submission" date="2024-04" db="EMBL/GenBank/DDBJ databases">
        <title>Symmetric and asymmetric DNA N6-adenine methylation regulates different biological responses in Mucorales.</title>
        <authorList>
            <consortium name="Lawrence Berkeley National Laboratory"/>
            <person name="Lax C."/>
            <person name="Mondo S.J."/>
            <person name="Osorio-Concepcion M."/>
            <person name="Muszewska A."/>
            <person name="Corrochano-Luque M."/>
            <person name="Gutierrez G."/>
            <person name="Riley R."/>
            <person name="Lipzen A."/>
            <person name="Guo J."/>
            <person name="Hundley H."/>
            <person name="Amirebrahimi M."/>
            <person name="Ng V."/>
            <person name="Lorenzo-Gutierrez D."/>
            <person name="Binder U."/>
            <person name="Yang J."/>
            <person name="Song Y."/>
            <person name="Canovas D."/>
            <person name="Navarro E."/>
            <person name="Freitag M."/>
            <person name="Gabaldon T."/>
            <person name="Grigoriev I.V."/>
            <person name="Corrochano L.M."/>
            <person name="Nicolas F.E."/>
            <person name="Garre V."/>
        </authorList>
    </citation>
    <scope>NUCLEOTIDE SEQUENCE [LARGE SCALE GENOMIC DNA]</scope>
    <source>
        <strain evidence="2 3">L51</strain>
    </source>
</reference>
<protein>
    <submittedName>
        <fullName evidence="2">Uncharacterized protein</fullName>
    </submittedName>
</protein>
<comment type="caution">
    <text evidence="2">The sequence shown here is derived from an EMBL/GenBank/DDBJ whole genome shotgun (WGS) entry which is preliminary data.</text>
</comment>
<accession>A0ABR3B764</accession>
<gene>
    <name evidence="2" type="ORF">J3Q64DRAFT_1723893</name>
</gene>
<proteinExistence type="predicted"/>
<dbReference type="Proteomes" id="UP001448207">
    <property type="component" value="Unassembled WGS sequence"/>
</dbReference>
<evidence type="ECO:0000313" key="2">
    <source>
        <dbReference type="EMBL" id="KAL0091474.1"/>
    </source>
</evidence>
<keyword evidence="1" id="KW-0812">Transmembrane</keyword>
<keyword evidence="3" id="KW-1185">Reference proteome</keyword>
<feature type="transmembrane region" description="Helical" evidence="1">
    <location>
        <begin position="12"/>
        <end position="36"/>
    </location>
</feature>
<dbReference type="EMBL" id="JBCLYO010000003">
    <property type="protein sequence ID" value="KAL0091474.1"/>
    <property type="molecule type" value="Genomic_DNA"/>
</dbReference>
<feature type="transmembrane region" description="Helical" evidence="1">
    <location>
        <begin position="73"/>
        <end position="92"/>
    </location>
</feature>
<evidence type="ECO:0000256" key="1">
    <source>
        <dbReference type="SAM" id="Phobius"/>
    </source>
</evidence>